<dbReference type="RefSeq" id="WP_374216679.1">
    <property type="nucleotide sequence ID" value="NZ_JAXOVW010000003.1"/>
</dbReference>
<feature type="transmembrane region" description="Helical" evidence="6">
    <location>
        <begin position="287"/>
        <end position="306"/>
    </location>
</feature>
<comment type="caution">
    <text evidence="8">The sequence shown here is derived from an EMBL/GenBank/DDBJ whole genome shotgun (WGS) entry which is preliminary data.</text>
</comment>
<feature type="domain" description="Histidine kinase" evidence="7">
    <location>
        <begin position="640"/>
        <end position="730"/>
    </location>
</feature>
<keyword evidence="9" id="KW-1185">Reference proteome</keyword>
<reference evidence="9" key="1">
    <citation type="submission" date="2023-11" db="EMBL/GenBank/DDBJ databases">
        <title>Genome Sequence of Bacillus pseudomycoides stain BUPM19.</title>
        <authorList>
            <person name="Farhat A."/>
        </authorList>
    </citation>
    <scope>NUCLEOTIDE SEQUENCE [LARGE SCALE GENOMIC DNA]</scope>
    <source>
        <strain evidence="9">BUPM19</strain>
    </source>
</reference>
<dbReference type="InterPro" id="IPR050482">
    <property type="entry name" value="Sensor_HK_TwoCompSys"/>
</dbReference>
<feature type="transmembrane region" description="Helical" evidence="6">
    <location>
        <begin position="217"/>
        <end position="238"/>
    </location>
</feature>
<protein>
    <submittedName>
        <fullName evidence="8">ATP-binding protein</fullName>
    </submittedName>
</protein>
<keyword evidence="1" id="KW-0808">Transferase</keyword>
<keyword evidence="2" id="KW-0547">Nucleotide-binding</keyword>
<evidence type="ECO:0000256" key="3">
    <source>
        <dbReference type="ARBA" id="ARBA00022777"/>
    </source>
</evidence>
<evidence type="ECO:0000256" key="6">
    <source>
        <dbReference type="SAM" id="Phobius"/>
    </source>
</evidence>
<keyword evidence="6" id="KW-1133">Transmembrane helix</keyword>
<dbReference type="SUPFAM" id="SSF55874">
    <property type="entry name" value="ATPase domain of HSP90 chaperone/DNA topoisomerase II/histidine kinase"/>
    <property type="match status" value="1"/>
</dbReference>
<dbReference type="InterPro" id="IPR036890">
    <property type="entry name" value="HATPase_C_sf"/>
</dbReference>
<evidence type="ECO:0000256" key="2">
    <source>
        <dbReference type="ARBA" id="ARBA00022741"/>
    </source>
</evidence>
<dbReference type="PROSITE" id="PS50109">
    <property type="entry name" value="HIS_KIN"/>
    <property type="match status" value="1"/>
</dbReference>
<dbReference type="Gene3D" id="3.30.565.10">
    <property type="entry name" value="Histidine kinase-like ATPase, C-terminal domain"/>
    <property type="match status" value="1"/>
</dbReference>
<dbReference type="Proteomes" id="UP001291930">
    <property type="component" value="Unassembled WGS sequence"/>
</dbReference>
<dbReference type="PANTHER" id="PTHR24421">
    <property type="entry name" value="NITRATE/NITRITE SENSOR PROTEIN NARX-RELATED"/>
    <property type="match status" value="1"/>
</dbReference>
<sequence>MTLVISVGLLFFFSYITLRYPLIGLKTINLEENIFEVIEVHPISWSNFSDIEVGNKVLLHEENDKYKSKIEMVDEIYTQNNDGIMIHKVNYKDTSFGFIFISILPIIVCLINILVAGYLLIKYKETSIMFLSLLFLIIGLTYLSASISARDNTLGLGVNTIGLLLTPIMLLSFLNELNYEKEQVRLVQLKHIYLLCSAAFSIGIIDIALFIESTDGGIILYVFSILLLLTTVPIIKLVKNLKQYMNPYKLRLFYNGIVLAFIPFITLFLIPLLIFKRTIISGEFTSIFFLIITIIGVYIMLIDVLPDIDYQIKRLKRVFKPTFVLSLLISIIAYIIVIFIESFVEFGILVTTNYILITIFFAVLDSEVKLSEESDVRILNITSRSRNLRSEESLMNNLAREIEQYLEVSKVSYFIYQKKKGFFCSIDEIKGLRILKNGIKKKLKLEVGQLYSTNFGYFLIVGMNCDEVTIFHLPYKKGLIKYNKSEKYWLRTIAIINQNSLENLINLNGVVSELESSLNDLKSTDYEASKVYLMIAERESKRISNDIHDTLLQELIFLSRSIGDEITDDKLLFIKERLLDQIKVLRDSCYELNPVFINQYDFIEAVNNLILSYKLRENIEFRLNNNLKYCYLTEYQMVCMYRIIQELLTNAVKHSKANIVSLSINTDHDIIKLEYQDDGVGLNIEKRNFSNRHFGLLGIKQRVRSMDGEIIFSSNINGGLSILIRIKKVSKIEKKREELF</sequence>
<dbReference type="SMART" id="SM00387">
    <property type="entry name" value="HATPase_c"/>
    <property type="match status" value="1"/>
</dbReference>
<proteinExistence type="predicted"/>
<dbReference type="PANTHER" id="PTHR24421:SF60">
    <property type="entry name" value="SENSOR HISTIDINE KINASE COMP"/>
    <property type="match status" value="1"/>
</dbReference>
<dbReference type="Pfam" id="PF02518">
    <property type="entry name" value="HATPase_c"/>
    <property type="match status" value="1"/>
</dbReference>
<dbReference type="EMBL" id="JAXOVW010000003">
    <property type="protein sequence ID" value="MDZ5606032.1"/>
    <property type="molecule type" value="Genomic_DNA"/>
</dbReference>
<feature type="transmembrane region" description="Helical" evidence="6">
    <location>
        <begin position="153"/>
        <end position="171"/>
    </location>
</feature>
<gene>
    <name evidence="8" type="ORF">U2I54_02610</name>
</gene>
<keyword evidence="6" id="KW-0812">Transmembrane</keyword>
<feature type="transmembrane region" description="Helical" evidence="6">
    <location>
        <begin position="250"/>
        <end position="275"/>
    </location>
</feature>
<evidence type="ECO:0000313" key="8">
    <source>
        <dbReference type="EMBL" id="MDZ5606032.1"/>
    </source>
</evidence>
<keyword evidence="5" id="KW-0902">Two-component regulatory system</keyword>
<evidence type="ECO:0000313" key="9">
    <source>
        <dbReference type="Proteomes" id="UP001291930"/>
    </source>
</evidence>
<evidence type="ECO:0000259" key="7">
    <source>
        <dbReference type="PROSITE" id="PS50109"/>
    </source>
</evidence>
<keyword evidence="4 8" id="KW-0067">ATP-binding</keyword>
<feature type="transmembrane region" description="Helical" evidence="6">
    <location>
        <begin position="192"/>
        <end position="211"/>
    </location>
</feature>
<feature type="transmembrane region" description="Helical" evidence="6">
    <location>
        <begin position="98"/>
        <end position="121"/>
    </location>
</feature>
<evidence type="ECO:0000256" key="1">
    <source>
        <dbReference type="ARBA" id="ARBA00022679"/>
    </source>
</evidence>
<dbReference type="InterPro" id="IPR005467">
    <property type="entry name" value="His_kinase_dom"/>
</dbReference>
<dbReference type="GO" id="GO:0005524">
    <property type="term" value="F:ATP binding"/>
    <property type="evidence" value="ECO:0007669"/>
    <property type="project" value="UniProtKB-KW"/>
</dbReference>
<accession>A0ABU5JRG7</accession>
<dbReference type="CDD" id="cd16917">
    <property type="entry name" value="HATPase_UhpB-NarQ-NarX-like"/>
    <property type="match status" value="1"/>
</dbReference>
<feature type="transmembrane region" description="Helical" evidence="6">
    <location>
        <begin position="318"/>
        <end position="340"/>
    </location>
</feature>
<keyword evidence="3" id="KW-0418">Kinase</keyword>
<dbReference type="InterPro" id="IPR003594">
    <property type="entry name" value="HATPase_dom"/>
</dbReference>
<keyword evidence="6" id="KW-0472">Membrane</keyword>
<evidence type="ECO:0000256" key="4">
    <source>
        <dbReference type="ARBA" id="ARBA00022840"/>
    </source>
</evidence>
<name>A0ABU5JRG7_9BACI</name>
<organism evidence="8 9">
    <name type="scientific">Bacillus bingmayongensis</name>
    <dbReference type="NCBI Taxonomy" id="1150157"/>
    <lineage>
        <taxon>Bacteria</taxon>
        <taxon>Bacillati</taxon>
        <taxon>Bacillota</taxon>
        <taxon>Bacilli</taxon>
        <taxon>Bacillales</taxon>
        <taxon>Bacillaceae</taxon>
        <taxon>Bacillus</taxon>
    </lineage>
</organism>
<evidence type="ECO:0000256" key="5">
    <source>
        <dbReference type="ARBA" id="ARBA00023012"/>
    </source>
</evidence>
<feature type="transmembrane region" description="Helical" evidence="6">
    <location>
        <begin position="128"/>
        <end position="147"/>
    </location>
</feature>